<dbReference type="Proteomes" id="UP001059596">
    <property type="component" value="Unassembled WGS sequence"/>
</dbReference>
<feature type="region of interest" description="Disordered" evidence="1">
    <location>
        <begin position="41"/>
        <end position="91"/>
    </location>
</feature>
<sequence length="91" mass="9971">MFVCSTQVKSRTAKKAYEASSSFVHGSFWLLLTTASGLEPTKPTISQDTHPSTIQYHPAPPSTTQHHPAPPSTTRHHAKPTANFDRVGVQF</sequence>
<proteinExistence type="predicted"/>
<accession>A0A9P9YVL7</accession>
<evidence type="ECO:0000313" key="2">
    <source>
        <dbReference type="EMBL" id="KAI8043708.1"/>
    </source>
</evidence>
<dbReference type="AlphaFoldDB" id="A0A9P9YVL7"/>
<keyword evidence="3" id="KW-1185">Reference proteome</keyword>
<evidence type="ECO:0000256" key="1">
    <source>
        <dbReference type="SAM" id="MobiDB-lite"/>
    </source>
</evidence>
<comment type="caution">
    <text evidence="2">The sequence shown here is derived from an EMBL/GenBank/DDBJ whole genome shotgun (WGS) entry which is preliminary data.</text>
</comment>
<protein>
    <submittedName>
        <fullName evidence="2">Uncharacterized protein</fullName>
    </submittedName>
</protein>
<feature type="compositionally biased region" description="Polar residues" evidence="1">
    <location>
        <begin position="43"/>
        <end position="55"/>
    </location>
</feature>
<gene>
    <name evidence="2" type="ORF">M5D96_005046</name>
</gene>
<dbReference type="EMBL" id="JAMKOV010000002">
    <property type="protein sequence ID" value="KAI8043708.1"/>
    <property type="molecule type" value="Genomic_DNA"/>
</dbReference>
<evidence type="ECO:0000313" key="3">
    <source>
        <dbReference type="Proteomes" id="UP001059596"/>
    </source>
</evidence>
<name>A0A9P9YVL7_9MUSC</name>
<reference evidence="2" key="1">
    <citation type="journal article" date="2023" name="Genome Biol. Evol.">
        <title>Long-read-based Genome Assembly of Drosophila gunungcola Reveals Fewer Chemosensory Genes in Flower-breeding Species.</title>
        <authorList>
            <person name="Negi A."/>
            <person name="Liao B.Y."/>
            <person name="Yeh S.D."/>
        </authorList>
    </citation>
    <scope>NUCLEOTIDE SEQUENCE</scope>
    <source>
        <strain evidence="2">Sukarami</strain>
    </source>
</reference>
<organism evidence="2 3">
    <name type="scientific">Drosophila gunungcola</name>
    <name type="common">fruit fly</name>
    <dbReference type="NCBI Taxonomy" id="103775"/>
    <lineage>
        <taxon>Eukaryota</taxon>
        <taxon>Metazoa</taxon>
        <taxon>Ecdysozoa</taxon>
        <taxon>Arthropoda</taxon>
        <taxon>Hexapoda</taxon>
        <taxon>Insecta</taxon>
        <taxon>Pterygota</taxon>
        <taxon>Neoptera</taxon>
        <taxon>Endopterygota</taxon>
        <taxon>Diptera</taxon>
        <taxon>Brachycera</taxon>
        <taxon>Muscomorpha</taxon>
        <taxon>Ephydroidea</taxon>
        <taxon>Drosophilidae</taxon>
        <taxon>Drosophila</taxon>
        <taxon>Sophophora</taxon>
    </lineage>
</organism>